<keyword evidence="2" id="KW-1185">Reference proteome</keyword>
<evidence type="ECO:0000313" key="2">
    <source>
        <dbReference type="Proteomes" id="UP000008229"/>
    </source>
</evidence>
<organism evidence="1 2">
    <name type="scientific">Conexibacter woesei (strain DSM 14684 / CCUG 47730 / CIP 108061 / JCM 11494 / NBRC 100937 / ID131577)</name>
    <dbReference type="NCBI Taxonomy" id="469383"/>
    <lineage>
        <taxon>Bacteria</taxon>
        <taxon>Bacillati</taxon>
        <taxon>Actinomycetota</taxon>
        <taxon>Thermoleophilia</taxon>
        <taxon>Solirubrobacterales</taxon>
        <taxon>Conexibacteraceae</taxon>
        <taxon>Conexibacter</taxon>
    </lineage>
</organism>
<name>D3F7F4_CONWI</name>
<proteinExistence type="predicted"/>
<sequence>MSLEQLSKGLELDDSRLLATASATADYARRLAESDAGAIGGGAAAARDRTLLLASACTRAASLWMLIDAGRAAPLLEDAADLHDGAGTGYGDVLRICAAPRAAPRAASLRPLFEEDVWNAPPVAVLLNLLHGIATGAVPAELYGDLLRDLPFSRVQPWLPVGRLRIPLGSFLDLGGELAALRGGEAHADSERLPATGAFLRTVGEATGVAIADRHHWPTLRSGLLPVEPEAAATCALVESVVRDRLGGSLLDLLDISPYSRDAAPAVVARALVDRGAPGAGAG</sequence>
<evidence type="ECO:0000313" key="1">
    <source>
        <dbReference type="EMBL" id="ADB50816.1"/>
    </source>
</evidence>
<dbReference type="AlphaFoldDB" id="D3F7F4"/>
<dbReference type="EMBL" id="CP001854">
    <property type="protein sequence ID" value="ADB50816.1"/>
    <property type="molecule type" value="Genomic_DNA"/>
</dbReference>
<dbReference type="KEGG" id="cwo:Cwoe_2392"/>
<dbReference type="STRING" id="469383.Cwoe_2392"/>
<reference evidence="2" key="2">
    <citation type="submission" date="2010-01" db="EMBL/GenBank/DDBJ databases">
        <title>The complete genome of Conexibacter woesei DSM 14684.</title>
        <authorList>
            <consortium name="US DOE Joint Genome Institute (JGI-PGF)"/>
            <person name="Lucas S."/>
            <person name="Copeland A."/>
            <person name="Lapidus A."/>
            <person name="Glavina del Rio T."/>
            <person name="Dalin E."/>
            <person name="Tice H."/>
            <person name="Bruce D."/>
            <person name="Goodwin L."/>
            <person name="Pitluck S."/>
            <person name="Kyrpides N."/>
            <person name="Mavromatis K."/>
            <person name="Ivanova N."/>
            <person name="Mikhailova N."/>
            <person name="Chertkov O."/>
            <person name="Brettin T."/>
            <person name="Detter J.C."/>
            <person name="Han C."/>
            <person name="Larimer F."/>
            <person name="Land M."/>
            <person name="Hauser L."/>
            <person name="Markowitz V."/>
            <person name="Cheng J.-F."/>
            <person name="Hugenholtz P."/>
            <person name="Woyke T."/>
            <person name="Wu D."/>
            <person name="Pukall R."/>
            <person name="Steenblock K."/>
            <person name="Schneider S."/>
            <person name="Klenk H.-P."/>
            <person name="Eisen J.A."/>
        </authorList>
    </citation>
    <scope>NUCLEOTIDE SEQUENCE [LARGE SCALE GENOMIC DNA]</scope>
    <source>
        <strain evidence="2">DSM 14684 / CIP 108061 / JCM 11494 / NBRC 100937 / ID131577</strain>
    </source>
</reference>
<dbReference type="RefSeq" id="WP_012933867.1">
    <property type="nucleotide sequence ID" value="NC_013739.1"/>
</dbReference>
<gene>
    <name evidence="1" type="ordered locus">Cwoe_2392</name>
</gene>
<protein>
    <submittedName>
        <fullName evidence="1">Uncharacterized protein</fullName>
    </submittedName>
</protein>
<accession>D3F7F4</accession>
<reference evidence="1 2" key="1">
    <citation type="journal article" date="2010" name="Stand. Genomic Sci.">
        <title>Complete genome sequence of Conexibacter woesei type strain (ID131577).</title>
        <authorList>
            <person name="Pukall R."/>
            <person name="Lapidus A."/>
            <person name="Glavina Del Rio T."/>
            <person name="Copeland A."/>
            <person name="Tice H."/>
            <person name="Cheng J.-F."/>
            <person name="Lucas S."/>
            <person name="Chen F."/>
            <person name="Nolan M."/>
            <person name="Bruce D."/>
            <person name="Goodwin L."/>
            <person name="Pitluck S."/>
            <person name="Mavromatis K."/>
            <person name="Ivanova N."/>
            <person name="Ovchinnikova G."/>
            <person name="Pati A."/>
            <person name="Chen A."/>
            <person name="Palaniappan K."/>
            <person name="Land M."/>
            <person name="Hauser L."/>
            <person name="Chang Y.-J."/>
            <person name="Jeffries C.D."/>
            <person name="Chain P."/>
            <person name="Meincke L."/>
            <person name="Sims D."/>
            <person name="Brettin T."/>
            <person name="Detter J.C."/>
            <person name="Rohde M."/>
            <person name="Goeker M."/>
            <person name="Bristow J."/>
            <person name="Eisen J.A."/>
            <person name="Markowitz V."/>
            <person name="Kyrpides N.C."/>
            <person name="Klenk H.-P."/>
            <person name="Hugenholtz P."/>
        </authorList>
    </citation>
    <scope>NUCLEOTIDE SEQUENCE [LARGE SCALE GENOMIC DNA]</scope>
    <source>
        <strain evidence="2">DSM 14684 / CIP 108061 / JCM 11494 / NBRC 100937 / ID131577</strain>
    </source>
</reference>
<dbReference type="HOGENOM" id="CLU_982495_0_0_11"/>
<dbReference type="Proteomes" id="UP000008229">
    <property type="component" value="Chromosome"/>
</dbReference>